<feature type="domain" description="Phosphatidate phosphatase APP1 catalytic" evidence="1">
    <location>
        <begin position="153"/>
        <end position="308"/>
    </location>
</feature>
<evidence type="ECO:0000313" key="3">
    <source>
        <dbReference type="Proteomes" id="UP001556367"/>
    </source>
</evidence>
<organism evidence="2 3">
    <name type="scientific">Hohenbuehelia grisea</name>
    <dbReference type="NCBI Taxonomy" id="104357"/>
    <lineage>
        <taxon>Eukaryota</taxon>
        <taxon>Fungi</taxon>
        <taxon>Dikarya</taxon>
        <taxon>Basidiomycota</taxon>
        <taxon>Agaricomycotina</taxon>
        <taxon>Agaricomycetes</taxon>
        <taxon>Agaricomycetidae</taxon>
        <taxon>Agaricales</taxon>
        <taxon>Pleurotineae</taxon>
        <taxon>Pleurotaceae</taxon>
        <taxon>Hohenbuehelia</taxon>
    </lineage>
</organism>
<dbReference type="InterPro" id="IPR019236">
    <property type="entry name" value="APP1_cat"/>
</dbReference>
<dbReference type="Proteomes" id="UP001556367">
    <property type="component" value="Unassembled WGS sequence"/>
</dbReference>
<protein>
    <recommendedName>
        <fullName evidence="1">Phosphatidate phosphatase APP1 catalytic domain-containing protein</fullName>
    </recommendedName>
</protein>
<dbReference type="EMBL" id="JASNQZ010000015">
    <property type="protein sequence ID" value="KAL0946118.1"/>
    <property type="molecule type" value="Genomic_DNA"/>
</dbReference>
<evidence type="ECO:0000313" key="2">
    <source>
        <dbReference type="EMBL" id="KAL0946118.1"/>
    </source>
</evidence>
<comment type="caution">
    <text evidence="2">The sequence shown here is derived from an EMBL/GenBank/DDBJ whole genome shotgun (WGS) entry which is preliminary data.</text>
</comment>
<dbReference type="PANTHER" id="PTHR28208">
    <property type="entry name" value="PHOSPHATIDATE PHOSPHATASE APP1"/>
    <property type="match status" value="1"/>
</dbReference>
<keyword evidence="3" id="KW-1185">Reference proteome</keyword>
<evidence type="ECO:0000259" key="1">
    <source>
        <dbReference type="Pfam" id="PF09949"/>
    </source>
</evidence>
<dbReference type="PANTHER" id="PTHR28208:SF1">
    <property type="entry name" value="FILAMENT ORGANIZATION PROTEIN APP1-LIKE, PUTATIVE (AFU_ORTHOLOGUE AFUA_1G06650)-RELATED"/>
    <property type="match status" value="1"/>
</dbReference>
<accession>A0ABR3IS66</accession>
<dbReference type="Pfam" id="PF09949">
    <property type="entry name" value="APP1_cat"/>
    <property type="match status" value="1"/>
</dbReference>
<sequence>MMFCFLTRRPLRTPPKAIILLRAYRHSCISRQLPIGPLIKGVSSFLKDEFNIDAGDKVARIEDRLKLFAAIGSSEKNVNIKVGGCSATESSGDGTRLGVTDNRPQSGQVLSDVKLGKCDKKEGELTGRVEIRTKGLFGSGSTRTFENTIFASSHIDDTVKVTGTLDKKKLIQTTLIDDPEPVAGMPEVYASLKKSLTTSSPPTFVYVSGSPFQLYPFLRSFISDKFSESKGPILLQNLTITDIPSVINFANSDGIQAYKLSMIERLHGFYSKKKFLTIGDSTQKDPETYGDAFRKFGGDFVACIWIRKVDGGDNSDQRFETAFKAVPKERFRLYEDKDIPGLSSIDVKGGEC</sequence>
<proteinExistence type="predicted"/>
<dbReference type="InterPro" id="IPR052935">
    <property type="entry name" value="Mg2+_PAP"/>
</dbReference>
<gene>
    <name evidence="2" type="ORF">HGRIS_012383</name>
</gene>
<name>A0ABR3IS66_9AGAR</name>
<reference evidence="3" key="1">
    <citation type="submission" date="2024-06" db="EMBL/GenBank/DDBJ databases">
        <title>Multi-omics analyses provide insights into the biosynthesis of the anticancer antibiotic pleurotin in Hohenbuehelia grisea.</title>
        <authorList>
            <person name="Weaver J.A."/>
            <person name="Alberti F."/>
        </authorList>
    </citation>
    <scope>NUCLEOTIDE SEQUENCE [LARGE SCALE GENOMIC DNA]</scope>
    <source>
        <strain evidence="3">T-177</strain>
    </source>
</reference>